<dbReference type="InterPro" id="IPR012340">
    <property type="entry name" value="NA-bd_OB-fold"/>
</dbReference>
<keyword evidence="3" id="KW-1185">Reference proteome</keyword>
<dbReference type="Pfam" id="PF00436">
    <property type="entry name" value="SSB"/>
    <property type="match status" value="1"/>
</dbReference>
<proteinExistence type="predicted"/>
<comment type="caution">
    <text evidence="2">The sequence shown here is derived from an EMBL/GenBank/DDBJ whole genome shotgun (WGS) entry which is preliminary data.</text>
</comment>
<sequence length="152" mass="17495">MREIVIVMLFECLVEGKVTAAPESDTTANGKPFVRFTIEHEQGYHDAGRGWVTTGRTDYRVTCWDKRLMPALTGIRRGQRVLVRATRFNILNDNDTGEPIFNLTPDYVRVLEATPERPRQRDGHMVRTAHGEDIHADKYPDVVTNRDLIHHR</sequence>
<reference evidence="2 3" key="1">
    <citation type="submission" date="2024-10" db="EMBL/GenBank/DDBJ databases">
        <title>The Natural Products Discovery Center: Release of the First 8490 Sequenced Strains for Exploring Actinobacteria Biosynthetic Diversity.</title>
        <authorList>
            <person name="Kalkreuter E."/>
            <person name="Kautsar S.A."/>
            <person name="Yang D."/>
            <person name="Bader C.D."/>
            <person name="Teijaro C.N."/>
            <person name="Fluegel L."/>
            <person name="Davis C.M."/>
            <person name="Simpson J.R."/>
            <person name="Lauterbach L."/>
            <person name="Steele A.D."/>
            <person name="Gui C."/>
            <person name="Meng S."/>
            <person name="Li G."/>
            <person name="Viehrig K."/>
            <person name="Ye F."/>
            <person name="Su P."/>
            <person name="Kiefer A.F."/>
            <person name="Nichols A."/>
            <person name="Cepeda A.J."/>
            <person name="Yan W."/>
            <person name="Fan B."/>
            <person name="Jiang Y."/>
            <person name="Adhikari A."/>
            <person name="Zheng C.-J."/>
            <person name="Schuster L."/>
            <person name="Cowan T.M."/>
            <person name="Smanski M.J."/>
            <person name="Chevrette M.G."/>
            <person name="De Carvalho L.P.S."/>
            <person name="Shen B."/>
        </authorList>
    </citation>
    <scope>NUCLEOTIDE SEQUENCE [LARGE SCALE GENOMIC DNA]</scope>
    <source>
        <strain evidence="2 3">NPDC000087</strain>
    </source>
</reference>
<protein>
    <submittedName>
        <fullName evidence="2">Single-stranded DNA-binding protein</fullName>
    </submittedName>
</protein>
<name>A0ABW6WEZ3_9ACTN</name>
<dbReference type="GO" id="GO:0003677">
    <property type="term" value="F:DNA binding"/>
    <property type="evidence" value="ECO:0007669"/>
    <property type="project" value="UniProtKB-KW"/>
</dbReference>
<gene>
    <name evidence="2" type="ORF">ACFY35_20670</name>
</gene>
<keyword evidence="1 2" id="KW-0238">DNA-binding</keyword>
<evidence type="ECO:0000313" key="3">
    <source>
        <dbReference type="Proteomes" id="UP001602245"/>
    </source>
</evidence>
<accession>A0ABW6WEZ3</accession>
<dbReference type="EMBL" id="JBIAZU010000003">
    <property type="protein sequence ID" value="MFF5291862.1"/>
    <property type="molecule type" value="Genomic_DNA"/>
</dbReference>
<organism evidence="2 3">
    <name type="scientific">Paractinoplanes globisporus</name>
    <dbReference type="NCBI Taxonomy" id="113565"/>
    <lineage>
        <taxon>Bacteria</taxon>
        <taxon>Bacillati</taxon>
        <taxon>Actinomycetota</taxon>
        <taxon>Actinomycetes</taxon>
        <taxon>Micromonosporales</taxon>
        <taxon>Micromonosporaceae</taxon>
        <taxon>Paractinoplanes</taxon>
    </lineage>
</organism>
<dbReference type="Proteomes" id="UP001602245">
    <property type="component" value="Unassembled WGS sequence"/>
</dbReference>
<dbReference type="Gene3D" id="2.40.50.140">
    <property type="entry name" value="Nucleic acid-binding proteins"/>
    <property type="match status" value="1"/>
</dbReference>
<evidence type="ECO:0000313" key="2">
    <source>
        <dbReference type="EMBL" id="MFF5291862.1"/>
    </source>
</evidence>
<dbReference type="InterPro" id="IPR000424">
    <property type="entry name" value="Primosome_PriB/ssb"/>
</dbReference>
<dbReference type="SUPFAM" id="SSF50249">
    <property type="entry name" value="Nucleic acid-binding proteins"/>
    <property type="match status" value="1"/>
</dbReference>
<evidence type="ECO:0000256" key="1">
    <source>
        <dbReference type="ARBA" id="ARBA00023125"/>
    </source>
</evidence>
<dbReference type="RefSeq" id="WP_020511728.1">
    <property type="nucleotide sequence ID" value="NZ_JBIAZU010000003.1"/>
</dbReference>